<dbReference type="SUPFAM" id="SSF57850">
    <property type="entry name" value="RING/U-box"/>
    <property type="match status" value="1"/>
</dbReference>
<dbReference type="Gene3D" id="3.30.40.10">
    <property type="entry name" value="Zinc/RING finger domain, C3HC4 (zinc finger)"/>
    <property type="match status" value="1"/>
</dbReference>
<dbReference type="EC" id="2.3.2.27" evidence="11"/>
<evidence type="ECO:0000256" key="7">
    <source>
        <dbReference type="ARBA" id="ARBA00022771"/>
    </source>
</evidence>
<feature type="compositionally biased region" description="Polar residues" evidence="12">
    <location>
        <begin position="493"/>
        <end position="512"/>
    </location>
</feature>
<dbReference type="Pfam" id="PF00097">
    <property type="entry name" value="zf-C3HC4"/>
    <property type="match status" value="1"/>
</dbReference>
<dbReference type="GO" id="GO:0061630">
    <property type="term" value="F:ubiquitin protein ligase activity"/>
    <property type="evidence" value="ECO:0007669"/>
    <property type="project" value="UniProtKB-UniRule"/>
</dbReference>
<dbReference type="PANTHER" id="PTHR13417:SF2">
    <property type="entry name" value="E3 UBIQUITIN-PROTEIN LIGASE RNF146"/>
    <property type="match status" value="1"/>
</dbReference>
<protein>
    <recommendedName>
        <fullName evidence="11">E3 ubiquitin-protein ligase</fullName>
        <ecNumber evidence="11">2.3.2.27</ecNumber>
    </recommendedName>
</protein>
<evidence type="ECO:0000259" key="13">
    <source>
        <dbReference type="PROSITE" id="PS50089"/>
    </source>
</evidence>
<dbReference type="GO" id="GO:0006511">
    <property type="term" value="P:ubiquitin-dependent protein catabolic process"/>
    <property type="evidence" value="ECO:0007669"/>
    <property type="project" value="UniProtKB-UniRule"/>
</dbReference>
<feature type="domain" description="RING-type" evidence="13">
    <location>
        <begin position="33"/>
        <end position="71"/>
    </location>
</feature>
<feature type="compositionally biased region" description="Low complexity" evidence="12">
    <location>
        <begin position="254"/>
        <end position="266"/>
    </location>
</feature>
<comment type="caution">
    <text evidence="15">The sequence shown here is derived from an EMBL/GenBank/DDBJ whole genome shotgun (WGS) entry which is preliminary data.</text>
</comment>
<dbReference type="InterPro" id="IPR044110">
    <property type="entry name" value="RING-HC_RNF146"/>
</dbReference>
<dbReference type="PROSITE" id="PS50089">
    <property type="entry name" value="ZF_RING_2"/>
    <property type="match status" value="1"/>
</dbReference>
<feature type="region of interest" description="Disordered" evidence="12">
    <location>
        <begin position="477"/>
        <end position="512"/>
    </location>
</feature>
<dbReference type="SUPFAM" id="SSF117839">
    <property type="entry name" value="WWE domain"/>
    <property type="match status" value="1"/>
</dbReference>
<comment type="subcellular location">
    <subcellularLocation>
        <location evidence="2 11">Cytoplasm</location>
        <location evidence="2 11">Cytosol</location>
    </subcellularLocation>
</comment>
<dbReference type="InterPro" id="IPR004170">
    <property type="entry name" value="WWE_dom"/>
</dbReference>
<evidence type="ECO:0000256" key="9">
    <source>
        <dbReference type="ARBA" id="ARBA00022833"/>
    </source>
</evidence>
<reference evidence="15" key="1">
    <citation type="journal article" date="2023" name="Mol. Biol. Evol.">
        <title>Third-Generation Sequencing Reveals the Adaptive Role of the Epigenome in Three Deep-Sea Polychaetes.</title>
        <authorList>
            <person name="Perez M."/>
            <person name="Aroh O."/>
            <person name="Sun Y."/>
            <person name="Lan Y."/>
            <person name="Juniper S.K."/>
            <person name="Young C.R."/>
            <person name="Angers B."/>
            <person name="Qian P.Y."/>
        </authorList>
    </citation>
    <scope>NUCLEOTIDE SEQUENCE</scope>
    <source>
        <strain evidence="15">R07B-5</strain>
    </source>
</reference>
<accession>A0AAD9JZW7</accession>
<dbReference type="InterPro" id="IPR018957">
    <property type="entry name" value="Znf_C3HC4_RING-type"/>
</dbReference>
<keyword evidence="4 11" id="KW-0808">Transferase</keyword>
<dbReference type="Proteomes" id="UP001209878">
    <property type="component" value="Unassembled WGS sequence"/>
</dbReference>
<dbReference type="GO" id="GO:0016055">
    <property type="term" value="P:Wnt signaling pathway"/>
    <property type="evidence" value="ECO:0007669"/>
    <property type="project" value="UniProtKB-KW"/>
</dbReference>
<dbReference type="InterPro" id="IPR033509">
    <property type="entry name" value="RNF146"/>
</dbReference>
<evidence type="ECO:0000256" key="12">
    <source>
        <dbReference type="SAM" id="MobiDB-lite"/>
    </source>
</evidence>
<feature type="region of interest" description="Disordered" evidence="12">
    <location>
        <begin position="1"/>
        <end position="25"/>
    </location>
</feature>
<comment type="domain">
    <text evidence="11">The WWE domain mediates non-covalent poly(ADP-ribose)-binding.</text>
</comment>
<keyword evidence="9 11" id="KW-0862">Zinc</keyword>
<dbReference type="SMART" id="SM00678">
    <property type="entry name" value="WWE"/>
    <property type="match status" value="1"/>
</dbReference>
<feature type="domain" description="WWE" evidence="14">
    <location>
        <begin position="88"/>
        <end position="164"/>
    </location>
</feature>
<evidence type="ECO:0000259" key="14">
    <source>
        <dbReference type="PROSITE" id="PS50918"/>
    </source>
</evidence>
<evidence type="ECO:0000313" key="16">
    <source>
        <dbReference type="Proteomes" id="UP001209878"/>
    </source>
</evidence>
<evidence type="ECO:0000256" key="6">
    <source>
        <dbReference type="ARBA" id="ARBA00022723"/>
    </source>
</evidence>
<dbReference type="GO" id="GO:0005634">
    <property type="term" value="C:nucleus"/>
    <property type="evidence" value="ECO:0007669"/>
    <property type="project" value="TreeGrafter"/>
</dbReference>
<feature type="compositionally biased region" description="Polar residues" evidence="12">
    <location>
        <begin position="269"/>
        <end position="288"/>
    </location>
</feature>
<comment type="catalytic activity">
    <reaction evidence="1 11">
        <text>S-ubiquitinyl-[E2 ubiquitin-conjugating enzyme]-L-cysteine + [acceptor protein]-L-lysine = [E2 ubiquitin-conjugating enzyme]-L-cysteine + N(6)-ubiquitinyl-[acceptor protein]-L-lysine.</text>
        <dbReference type="EC" id="2.3.2.27"/>
    </reaction>
</comment>
<feature type="compositionally biased region" description="Polar residues" evidence="12">
    <location>
        <begin position="238"/>
        <end position="250"/>
    </location>
</feature>
<dbReference type="PANTHER" id="PTHR13417">
    <property type="entry name" value="E3 UBIQUITIN-PROTEIN LIGASE RNF146"/>
    <property type="match status" value="1"/>
</dbReference>
<organism evidence="15 16">
    <name type="scientific">Ridgeia piscesae</name>
    <name type="common">Tubeworm</name>
    <dbReference type="NCBI Taxonomy" id="27915"/>
    <lineage>
        <taxon>Eukaryota</taxon>
        <taxon>Metazoa</taxon>
        <taxon>Spiralia</taxon>
        <taxon>Lophotrochozoa</taxon>
        <taxon>Annelida</taxon>
        <taxon>Polychaeta</taxon>
        <taxon>Sedentaria</taxon>
        <taxon>Canalipalpata</taxon>
        <taxon>Sabellida</taxon>
        <taxon>Siboglinidae</taxon>
        <taxon>Ridgeia</taxon>
    </lineage>
</organism>
<comment type="function">
    <text evidence="11">E3 ubiquitin-protein ligase that specifically binds poly-ADP-ribosylated proteins and mediates their ubiquitination and subsequent degradation.</text>
</comment>
<proteinExistence type="predicted"/>
<feature type="region of interest" description="Disordered" evidence="12">
    <location>
        <begin position="182"/>
        <end position="201"/>
    </location>
</feature>
<dbReference type="InterPro" id="IPR017907">
    <property type="entry name" value="Znf_RING_CS"/>
</dbReference>
<dbReference type="EMBL" id="JAODUO010001541">
    <property type="protein sequence ID" value="KAK2162107.1"/>
    <property type="molecule type" value="Genomic_DNA"/>
</dbReference>
<dbReference type="GO" id="GO:0072572">
    <property type="term" value="F:poly-ADP-D-ribose binding"/>
    <property type="evidence" value="ECO:0007669"/>
    <property type="project" value="UniProtKB-UniRule"/>
</dbReference>
<gene>
    <name evidence="15" type="ORF">NP493_1542g00033</name>
</gene>
<evidence type="ECO:0000256" key="2">
    <source>
        <dbReference type="ARBA" id="ARBA00004514"/>
    </source>
</evidence>
<keyword evidence="3 11" id="KW-0963">Cytoplasm</keyword>
<keyword evidence="8 11" id="KW-0833">Ubl conjugation pathway</keyword>
<dbReference type="InterPro" id="IPR018123">
    <property type="entry name" value="WWE-dom_subgr"/>
</dbReference>
<keyword evidence="16" id="KW-1185">Reference proteome</keyword>
<dbReference type="GO" id="GO:0005829">
    <property type="term" value="C:cytosol"/>
    <property type="evidence" value="ECO:0007669"/>
    <property type="project" value="UniProtKB-SubCell"/>
</dbReference>
<feature type="compositionally biased region" description="Basic and acidic residues" evidence="12">
    <location>
        <begin position="477"/>
        <end position="491"/>
    </location>
</feature>
<dbReference type="PROSITE" id="PS50918">
    <property type="entry name" value="WWE"/>
    <property type="match status" value="1"/>
</dbReference>
<dbReference type="PROSITE" id="PS00518">
    <property type="entry name" value="ZF_RING_1"/>
    <property type="match status" value="1"/>
</dbReference>
<feature type="region of interest" description="Disordered" evidence="12">
    <location>
        <begin position="320"/>
        <end position="417"/>
    </location>
</feature>
<comment type="pathway">
    <text evidence="11">Protein modification; protein ubiquitination.</text>
</comment>
<evidence type="ECO:0000256" key="5">
    <source>
        <dbReference type="ARBA" id="ARBA00022687"/>
    </source>
</evidence>
<dbReference type="SMART" id="SM00184">
    <property type="entry name" value="RING"/>
    <property type="match status" value="1"/>
</dbReference>
<feature type="compositionally biased region" description="Polar residues" evidence="12">
    <location>
        <begin position="353"/>
        <end position="368"/>
    </location>
</feature>
<dbReference type="InterPro" id="IPR001841">
    <property type="entry name" value="Znf_RING"/>
</dbReference>
<dbReference type="InterPro" id="IPR037197">
    <property type="entry name" value="WWE_dom_sf"/>
</dbReference>
<dbReference type="Gene3D" id="3.30.720.50">
    <property type="match status" value="1"/>
</dbReference>
<evidence type="ECO:0000313" key="15">
    <source>
        <dbReference type="EMBL" id="KAK2162107.1"/>
    </source>
</evidence>
<evidence type="ECO:0000256" key="11">
    <source>
        <dbReference type="RuleBase" id="RU367115"/>
    </source>
</evidence>
<keyword evidence="7 10" id="KW-0863">Zinc-finger</keyword>
<keyword evidence="5" id="KW-0879">Wnt signaling pathway</keyword>
<evidence type="ECO:0000256" key="3">
    <source>
        <dbReference type="ARBA" id="ARBA00022490"/>
    </source>
</evidence>
<keyword evidence="6 11" id="KW-0479">Metal-binding</keyword>
<evidence type="ECO:0000256" key="10">
    <source>
        <dbReference type="PROSITE-ProRule" id="PRU00175"/>
    </source>
</evidence>
<name>A0AAD9JZW7_RIDPI</name>
<evidence type="ECO:0000256" key="8">
    <source>
        <dbReference type="ARBA" id="ARBA00022786"/>
    </source>
</evidence>
<dbReference type="InterPro" id="IPR013083">
    <property type="entry name" value="Znf_RING/FYVE/PHD"/>
</dbReference>
<evidence type="ECO:0000256" key="1">
    <source>
        <dbReference type="ARBA" id="ARBA00000900"/>
    </source>
</evidence>
<sequence>MTTEERQTSQSSTDENTAVNDEASSDTDGVPDCAICLQQCLHPVQLPCGHIFCFLCVKGTASRSQRCALCRRDIPPGYVFNPHLLCEADLASTSAFEDGYQWFYEGVNGWWQYDPRTSIELEQSYKNDQPWIEVLIAGFLYVIDFKNMVQMRRANPTRRRRIKRDIVTIADKKGIAGIRVAPPVQQQSSRETGDGTDMPASTLAAAGNAAVTLGGAVRQPRRRMARGNGGSLTPAVASATTRDGQQTRTALLTAGGVPVMPPGGAVRQQRPNVSLGSDGSTIPTGSNSDRNDGRQTRASSARQFRSLAGRDADGYSSLSATLNAVPSDGRQTRSSSSRQLRSHSTHDLDGSPLSATSDSTSNSQQARATPTGAASVPPGGTARQPRSYVIRNVDGSPSPAAPNNTPGDGHQSRVAPTGAMSVTPDAVARQPWSNATRNIDGGPNASSSDDYLQQTRAAPTGATTDGATIQLRSNTARDIDGSMLPVDHDATPSDGQQARASPTGTSSITPNGATAQLWSNMTRDIDGSPLPIAPNTSPADGQWANATVTQRDIRTTSLSQRDSTDLNALVEDLSDLEIGDSDEDDLAVREVLGEESE</sequence>
<comment type="PTM">
    <text evidence="11">Ubiquitinated; autoubiquitinated.</text>
</comment>
<dbReference type="CDD" id="cd16546">
    <property type="entry name" value="RING-HC_RNF146"/>
    <property type="match status" value="1"/>
</dbReference>
<dbReference type="AlphaFoldDB" id="A0AAD9JZW7"/>
<feature type="region of interest" description="Disordered" evidence="12">
    <location>
        <begin position="212"/>
        <end position="302"/>
    </location>
</feature>
<dbReference type="GO" id="GO:0051865">
    <property type="term" value="P:protein autoubiquitination"/>
    <property type="evidence" value="ECO:0007669"/>
    <property type="project" value="UniProtKB-UniRule"/>
</dbReference>
<evidence type="ECO:0000256" key="4">
    <source>
        <dbReference type="ARBA" id="ARBA00022679"/>
    </source>
</evidence>
<dbReference type="Pfam" id="PF02825">
    <property type="entry name" value="WWE"/>
    <property type="match status" value="1"/>
</dbReference>
<dbReference type="GO" id="GO:0008270">
    <property type="term" value="F:zinc ion binding"/>
    <property type="evidence" value="ECO:0007669"/>
    <property type="project" value="UniProtKB-UniRule"/>
</dbReference>